<dbReference type="EMBL" id="BAAFGK010000005">
    <property type="protein sequence ID" value="GAB0058552.1"/>
    <property type="molecule type" value="Genomic_DNA"/>
</dbReference>
<dbReference type="NCBIfam" id="NF037995">
    <property type="entry name" value="TRAP_S1"/>
    <property type="match status" value="1"/>
</dbReference>
<evidence type="ECO:0000313" key="5">
    <source>
        <dbReference type="Proteomes" id="UP001628193"/>
    </source>
</evidence>
<organism evidence="4 5">
    <name type="scientific">Candidatus Magnetaquiglobus chichijimensis</name>
    <dbReference type="NCBI Taxonomy" id="3141448"/>
    <lineage>
        <taxon>Bacteria</taxon>
        <taxon>Pseudomonadati</taxon>
        <taxon>Pseudomonadota</taxon>
        <taxon>Magnetococcia</taxon>
        <taxon>Magnetococcales</taxon>
        <taxon>Candidatus Magnetaquicoccaceae</taxon>
        <taxon>Candidatus Magnetaquiglobus</taxon>
    </lineage>
</organism>
<name>A0ABQ0CCE0_9PROT</name>
<evidence type="ECO:0000256" key="1">
    <source>
        <dbReference type="ARBA" id="ARBA00022729"/>
    </source>
</evidence>
<dbReference type="InterPro" id="IPR018389">
    <property type="entry name" value="DctP_fam"/>
</dbReference>
<feature type="region of interest" description="Disordered" evidence="2">
    <location>
        <begin position="339"/>
        <end position="391"/>
    </location>
</feature>
<keyword evidence="5" id="KW-1185">Reference proteome</keyword>
<dbReference type="PROSITE" id="PS51257">
    <property type="entry name" value="PROKAR_LIPOPROTEIN"/>
    <property type="match status" value="1"/>
</dbReference>
<reference evidence="4 5" key="1">
    <citation type="submission" date="2024-05" db="EMBL/GenBank/DDBJ databases">
        <authorList>
            <consortium name="Candidatus Magnetaquicoccaceae bacterium FCR-1 genome sequencing consortium"/>
            <person name="Shimoshige H."/>
            <person name="Shimamura S."/>
            <person name="Taoka A."/>
            <person name="Kobayashi H."/>
            <person name="Maekawa T."/>
        </authorList>
    </citation>
    <scope>NUCLEOTIDE SEQUENCE [LARGE SCALE GENOMIC DNA]</scope>
    <source>
        <strain evidence="4 5">FCR-1</strain>
    </source>
</reference>
<feature type="chain" id="PRO_5047125591" evidence="3">
    <location>
        <begin position="25"/>
        <end position="391"/>
    </location>
</feature>
<gene>
    <name evidence="4" type="ORF">SIID45300_02903</name>
</gene>
<dbReference type="PANTHER" id="PTHR33376:SF5">
    <property type="entry name" value="EXTRACYTOPLASMIC SOLUTE RECEPTOR PROTEIN"/>
    <property type="match status" value="1"/>
</dbReference>
<reference evidence="4 5" key="2">
    <citation type="submission" date="2024-09" db="EMBL/GenBank/DDBJ databases">
        <title>Draft genome sequence of Candidatus Magnetaquicoccaceae bacterium FCR-1.</title>
        <authorList>
            <person name="Shimoshige H."/>
            <person name="Shimamura S."/>
            <person name="Taoka A."/>
            <person name="Kobayashi H."/>
            <person name="Maekawa T."/>
        </authorList>
    </citation>
    <scope>NUCLEOTIDE SEQUENCE [LARGE SCALE GENOMIC DNA]</scope>
    <source>
        <strain evidence="4 5">FCR-1</strain>
    </source>
</reference>
<keyword evidence="1 3" id="KW-0732">Signal</keyword>
<dbReference type="Gene3D" id="3.40.190.170">
    <property type="entry name" value="Bacterial extracellular solute-binding protein, family 7"/>
    <property type="match status" value="1"/>
</dbReference>
<dbReference type="Pfam" id="PF03480">
    <property type="entry name" value="DctP"/>
    <property type="match status" value="1"/>
</dbReference>
<protein>
    <submittedName>
        <fullName evidence="4">Uncharacterized protein</fullName>
    </submittedName>
</protein>
<feature type="signal peptide" evidence="3">
    <location>
        <begin position="1"/>
        <end position="24"/>
    </location>
</feature>
<dbReference type="RefSeq" id="WP_420906272.1">
    <property type="nucleotide sequence ID" value="NZ_BAAFGK010000005.1"/>
</dbReference>
<evidence type="ECO:0000256" key="2">
    <source>
        <dbReference type="SAM" id="MobiDB-lite"/>
    </source>
</evidence>
<evidence type="ECO:0000313" key="4">
    <source>
        <dbReference type="EMBL" id="GAB0058552.1"/>
    </source>
</evidence>
<sequence>MHHPKPLIAFLIWILSACIAPLHAEPTPPPPDAGETIPMRLAAIHKGDVVYVQALSQFAKTVEEGSGKKIRPELLTNGKKGAEETALQELLAGNLEGGFFSPLTLARQVAPFRALATPRLFTRPEQVRGLTGSALDTALREAAKGKNLLVVGYGSYGFYGVLNFRAAASGMPTWNGLPTRVPNDPWMIELHQALGLQPSSMPASDLTEAISSGWVQGIAATPEMLNRTAFANANAKAFHQTRHLHGWMVLVVHLEWFNKLPQTLQEGITHAASTVLPRVMEQAFSQEKKILDKWSAEYHVATPTPTEQELTSDALKALSQKTIQACETELNQPGVVTKAASFNQGPPAPAKRESSGKKEGDPAKSKKTAPPKTNPQPTPGSEPASKATPKP</sequence>
<dbReference type="InterPro" id="IPR038404">
    <property type="entry name" value="TRAP_DctP_sf"/>
</dbReference>
<dbReference type="PANTHER" id="PTHR33376">
    <property type="match status" value="1"/>
</dbReference>
<evidence type="ECO:0000256" key="3">
    <source>
        <dbReference type="SAM" id="SignalP"/>
    </source>
</evidence>
<dbReference type="Proteomes" id="UP001628193">
    <property type="component" value="Unassembled WGS sequence"/>
</dbReference>
<feature type="compositionally biased region" description="Basic and acidic residues" evidence="2">
    <location>
        <begin position="350"/>
        <end position="364"/>
    </location>
</feature>
<accession>A0ABQ0CCE0</accession>
<proteinExistence type="predicted"/>
<comment type="caution">
    <text evidence="4">The sequence shown here is derived from an EMBL/GenBank/DDBJ whole genome shotgun (WGS) entry which is preliminary data.</text>
</comment>